<name>A0A2P2JYY2_RHIMU</name>
<protein>
    <submittedName>
        <fullName evidence="1">Uncharacterized protein</fullName>
    </submittedName>
</protein>
<accession>A0A2P2JYY2</accession>
<dbReference type="AlphaFoldDB" id="A0A2P2JYY2"/>
<reference evidence="1" key="1">
    <citation type="submission" date="2018-02" db="EMBL/GenBank/DDBJ databases">
        <title>Rhizophora mucronata_Transcriptome.</title>
        <authorList>
            <person name="Meera S.P."/>
            <person name="Sreeshan A."/>
            <person name="Augustine A."/>
        </authorList>
    </citation>
    <scope>NUCLEOTIDE SEQUENCE</scope>
    <source>
        <tissue evidence="1">Leaf</tissue>
    </source>
</reference>
<evidence type="ECO:0000313" key="1">
    <source>
        <dbReference type="EMBL" id="MBW98676.1"/>
    </source>
</evidence>
<organism evidence="1">
    <name type="scientific">Rhizophora mucronata</name>
    <name type="common">Asiatic mangrove</name>
    <dbReference type="NCBI Taxonomy" id="61149"/>
    <lineage>
        <taxon>Eukaryota</taxon>
        <taxon>Viridiplantae</taxon>
        <taxon>Streptophyta</taxon>
        <taxon>Embryophyta</taxon>
        <taxon>Tracheophyta</taxon>
        <taxon>Spermatophyta</taxon>
        <taxon>Magnoliopsida</taxon>
        <taxon>eudicotyledons</taxon>
        <taxon>Gunneridae</taxon>
        <taxon>Pentapetalae</taxon>
        <taxon>rosids</taxon>
        <taxon>fabids</taxon>
        <taxon>Malpighiales</taxon>
        <taxon>Rhizophoraceae</taxon>
        <taxon>Rhizophora</taxon>
    </lineage>
</organism>
<dbReference type="EMBL" id="GGEC01018193">
    <property type="protein sequence ID" value="MBW98676.1"/>
    <property type="molecule type" value="Transcribed_RNA"/>
</dbReference>
<sequence length="70" mass="7840">MATSATKLTTREFLAKLCLIIILNQPRVGLQCCCIKAIAPLCGTFNKFFSKDKKKNQSEFPFLASKSNLR</sequence>
<proteinExistence type="predicted"/>